<proteinExistence type="predicted"/>
<accession>A0AAD8YJU6</accession>
<dbReference type="AlphaFoldDB" id="A0AAD8YJU6"/>
<name>A0AAD8YJU6_9STRA</name>
<dbReference type="Proteomes" id="UP001224775">
    <property type="component" value="Unassembled WGS sequence"/>
</dbReference>
<comment type="caution">
    <text evidence="1">The sequence shown here is derived from an EMBL/GenBank/DDBJ whole genome shotgun (WGS) entry which is preliminary data.</text>
</comment>
<organism evidence="1 2">
    <name type="scientific">Skeletonema marinoi</name>
    <dbReference type="NCBI Taxonomy" id="267567"/>
    <lineage>
        <taxon>Eukaryota</taxon>
        <taxon>Sar</taxon>
        <taxon>Stramenopiles</taxon>
        <taxon>Ochrophyta</taxon>
        <taxon>Bacillariophyta</taxon>
        <taxon>Coscinodiscophyceae</taxon>
        <taxon>Thalassiosirophycidae</taxon>
        <taxon>Thalassiosirales</taxon>
        <taxon>Skeletonemataceae</taxon>
        <taxon>Skeletonema</taxon>
        <taxon>Skeletonema marinoi-dohrnii complex</taxon>
    </lineage>
</organism>
<evidence type="ECO:0000313" key="1">
    <source>
        <dbReference type="EMBL" id="KAK1747921.1"/>
    </source>
</evidence>
<reference evidence="1" key="1">
    <citation type="submission" date="2023-06" db="EMBL/GenBank/DDBJ databases">
        <title>Survivors Of The Sea: Transcriptome response of Skeletonema marinoi to long-term dormancy.</title>
        <authorList>
            <person name="Pinder M.I.M."/>
            <person name="Kourtchenko O."/>
            <person name="Robertson E.K."/>
            <person name="Larsson T."/>
            <person name="Maumus F."/>
            <person name="Osuna-Cruz C.M."/>
            <person name="Vancaester E."/>
            <person name="Stenow R."/>
            <person name="Vandepoele K."/>
            <person name="Ploug H."/>
            <person name="Bruchert V."/>
            <person name="Godhe A."/>
            <person name="Topel M."/>
        </authorList>
    </citation>
    <scope>NUCLEOTIDE SEQUENCE</scope>
    <source>
        <strain evidence="1">R05AC</strain>
    </source>
</reference>
<protein>
    <submittedName>
        <fullName evidence="1">Uncharacterized protein</fullName>
    </submittedName>
</protein>
<sequence length="133" mass="15247">MGLFGAIDTGISKECFVHSTFRIQLPFLDGKNNMRRKDTNILFEMKIMNHDADENDNDSDGTGRYTPTKHSEEFLLHLESVKSSWPYNDDVDEDAADQTIDNNSDYSVYCTGEPCMDPSRMLQSISDDDYDWV</sequence>
<dbReference type="EMBL" id="JATAAI010000002">
    <property type="protein sequence ID" value="KAK1747921.1"/>
    <property type="molecule type" value="Genomic_DNA"/>
</dbReference>
<keyword evidence="2" id="KW-1185">Reference proteome</keyword>
<evidence type="ECO:0000313" key="2">
    <source>
        <dbReference type="Proteomes" id="UP001224775"/>
    </source>
</evidence>
<gene>
    <name evidence="1" type="ORF">QTG54_001884</name>
</gene>